<evidence type="ECO:0000256" key="1">
    <source>
        <dbReference type="SAM" id="MobiDB-lite"/>
    </source>
</evidence>
<dbReference type="EMBL" id="SHNO01000001">
    <property type="protein sequence ID" value="MCX2975971.1"/>
    <property type="molecule type" value="Genomic_DNA"/>
</dbReference>
<comment type="caution">
    <text evidence="2">The sequence shown here is derived from an EMBL/GenBank/DDBJ whole genome shotgun (WGS) entry which is preliminary data.</text>
</comment>
<gene>
    <name evidence="2" type="ORF">EYC82_01205</name>
</gene>
<dbReference type="RefSeq" id="WP_279247729.1">
    <property type="nucleotide sequence ID" value="NZ_SHNO01000001.1"/>
</dbReference>
<accession>A0ABT3T132</accession>
<evidence type="ECO:0000313" key="3">
    <source>
        <dbReference type="Proteomes" id="UP001143304"/>
    </source>
</evidence>
<reference evidence="2" key="1">
    <citation type="submission" date="2019-02" db="EMBL/GenBank/DDBJ databases">
        <authorList>
            <person name="Li S.-H."/>
        </authorList>
    </citation>
    <scope>NUCLEOTIDE SEQUENCE</scope>
    <source>
        <strain evidence="2">IMCC11814</strain>
    </source>
</reference>
<feature type="region of interest" description="Disordered" evidence="1">
    <location>
        <begin position="49"/>
        <end position="85"/>
    </location>
</feature>
<proteinExistence type="predicted"/>
<sequence>MKLIKNTDEYTIYQRRDGRYAVKNADRGAVNGDEKVRILLEEELIKAAAPAEPAAEVVEDAPAEDASADAAAEDEAAPADKSADE</sequence>
<name>A0ABT3T132_9GAMM</name>
<evidence type="ECO:0000313" key="2">
    <source>
        <dbReference type="EMBL" id="MCX2975971.1"/>
    </source>
</evidence>
<organism evidence="2 3">
    <name type="scientific">Candidatus Marimicrobium litorale</name>
    <dbReference type="NCBI Taxonomy" id="2518991"/>
    <lineage>
        <taxon>Bacteria</taxon>
        <taxon>Pseudomonadati</taxon>
        <taxon>Pseudomonadota</taxon>
        <taxon>Gammaproteobacteria</taxon>
        <taxon>Cellvibrionales</taxon>
        <taxon>Halieaceae</taxon>
        <taxon>Marimicrobium</taxon>
    </lineage>
</organism>
<feature type="compositionally biased region" description="Acidic residues" evidence="1">
    <location>
        <begin position="57"/>
        <end position="85"/>
    </location>
</feature>
<protein>
    <submittedName>
        <fullName evidence="2">Uncharacterized protein</fullName>
    </submittedName>
</protein>
<keyword evidence="3" id="KW-1185">Reference proteome</keyword>
<dbReference type="Proteomes" id="UP001143304">
    <property type="component" value="Unassembled WGS sequence"/>
</dbReference>